<feature type="transmembrane region" description="Helical" evidence="2">
    <location>
        <begin position="48"/>
        <end position="65"/>
    </location>
</feature>
<dbReference type="EMBL" id="AMGW01000004">
    <property type="protein sequence ID" value="EXJ59096.1"/>
    <property type="molecule type" value="Genomic_DNA"/>
</dbReference>
<gene>
    <name evidence="4" type="ORF">A1O7_06527</name>
</gene>
<dbReference type="Pfam" id="PF07690">
    <property type="entry name" value="MFS_1"/>
    <property type="match status" value="1"/>
</dbReference>
<dbReference type="PANTHER" id="PTHR23520">
    <property type="entry name" value="TRANSPORTER, PUTATIVE (AFU_ORTHOLOGUE AFUA_3G04000)-RELATED"/>
    <property type="match status" value="1"/>
</dbReference>
<dbReference type="GeneID" id="19181104"/>
<evidence type="ECO:0000256" key="2">
    <source>
        <dbReference type="SAM" id="Phobius"/>
    </source>
</evidence>
<comment type="caution">
    <text evidence="4">The sequence shown here is derived from an EMBL/GenBank/DDBJ whole genome shotgun (WGS) entry which is preliminary data.</text>
</comment>
<feature type="transmembrane region" description="Helical" evidence="2">
    <location>
        <begin position="169"/>
        <end position="194"/>
    </location>
</feature>
<dbReference type="Gene3D" id="1.20.1250.20">
    <property type="entry name" value="MFS general substrate transporter like domains"/>
    <property type="match status" value="2"/>
</dbReference>
<feature type="transmembrane region" description="Helical" evidence="2">
    <location>
        <begin position="317"/>
        <end position="338"/>
    </location>
</feature>
<dbReference type="InterPro" id="IPR011701">
    <property type="entry name" value="MFS"/>
</dbReference>
<feature type="transmembrane region" description="Helical" evidence="2">
    <location>
        <begin position="206"/>
        <end position="227"/>
    </location>
</feature>
<feature type="transmembrane region" description="Helical" evidence="2">
    <location>
        <begin position="350"/>
        <end position="376"/>
    </location>
</feature>
<dbReference type="HOGENOM" id="CLU_025894_2_0_1"/>
<dbReference type="VEuPathDB" id="FungiDB:A1O7_06527"/>
<dbReference type="AlphaFoldDB" id="W9W3I1"/>
<dbReference type="Proteomes" id="UP000019473">
    <property type="component" value="Unassembled WGS sequence"/>
</dbReference>
<dbReference type="PANTHER" id="PTHR23520:SF5">
    <property type="entry name" value="TRANSPORTER, PUTATIVE (AFU_ORTHOLOGUE AFUA_3G04000)-RELATED"/>
    <property type="match status" value="1"/>
</dbReference>
<dbReference type="GO" id="GO:0000329">
    <property type="term" value="C:fungal-type vacuole membrane"/>
    <property type="evidence" value="ECO:0007669"/>
    <property type="project" value="TreeGrafter"/>
</dbReference>
<comment type="subcellular location">
    <subcellularLocation>
        <location evidence="1">Membrane</location>
        <topology evidence="1">Multi-pass membrane protein</topology>
    </subcellularLocation>
</comment>
<dbReference type="STRING" id="1182544.W9W3I1"/>
<evidence type="ECO:0000256" key="1">
    <source>
        <dbReference type="ARBA" id="ARBA00004141"/>
    </source>
</evidence>
<evidence type="ECO:0000259" key="3">
    <source>
        <dbReference type="PROSITE" id="PS50850"/>
    </source>
</evidence>
<dbReference type="OrthoDB" id="10027823at2759"/>
<accession>W9W3I1</accession>
<keyword evidence="2" id="KW-1133">Transmembrane helix</keyword>
<reference evidence="4 5" key="1">
    <citation type="submission" date="2013-03" db="EMBL/GenBank/DDBJ databases">
        <title>The Genome Sequence of Cladophialophora yegresii CBS 114405.</title>
        <authorList>
            <consortium name="The Broad Institute Genomics Platform"/>
            <person name="Cuomo C."/>
            <person name="de Hoog S."/>
            <person name="Gorbushina A."/>
            <person name="Walker B."/>
            <person name="Young S.K."/>
            <person name="Zeng Q."/>
            <person name="Gargeya S."/>
            <person name="Fitzgerald M."/>
            <person name="Haas B."/>
            <person name="Abouelleil A."/>
            <person name="Allen A.W."/>
            <person name="Alvarado L."/>
            <person name="Arachchi H.M."/>
            <person name="Berlin A.M."/>
            <person name="Chapman S.B."/>
            <person name="Gainer-Dewar J."/>
            <person name="Goldberg J."/>
            <person name="Griggs A."/>
            <person name="Gujja S."/>
            <person name="Hansen M."/>
            <person name="Howarth C."/>
            <person name="Imamovic A."/>
            <person name="Ireland A."/>
            <person name="Larimer J."/>
            <person name="McCowan C."/>
            <person name="Murphy C."/>
            <person name="Pearson M."/>
            <person name="Poon T.W."/>
            <person name="Priest M."/>
            <person name="Roberts A."/>
            <person name="Saif S."/>
            <person name="Shea T."/>
            <person name="Sisk P."/>
            <person name="Sykes S."/>
            <person name="Wortman J."/>
            <person name="Nusbaum C."/>
            <person name="Birren B."/>
        </authorList>
    </citation>
    <scope>NUCLEOTIDE SEQUENCE [LARGE SCALE GENOMIC DNA]</scope>
    <source>
        <strain evidence="4 5">CBS 114405</strain>
    </source>
</reference>
<keyword evidence="2" id="KW-0472">Membrane</keyword>
<dbReference type="InterPro" id="IPR020846">
    <property type="entry name" value="MFS_dom"/>
</dbReference>
<dbReference type="RefSeq" id="XP_007758719.1">
    <property type="nucleotide sequence ID" value="XM_007760529.1"/>
</dbReference>
<name>W9W3I1_9EURO</name>
<feature type="transmembrane region" description="Helical" evidence="2">
    <location>
        <begin position="104"/>
        <end position="129"/>
    </location>
</feature>
<protein>
    <recommendedName>
        <fullName evidence="3">Major facilitator superfamily (MFS) profile domain-containing protein</fullName>
    </recommendedName>
</protein>
<keyword evidence="2" id="KW-0812">Transmembrane</keyword>
<dbReference type="eggNOG" id="ENOG502QTZH">
    <property type="taxonomic scope" value="Eukaryota"/>
</dbReference>
<dbReference type="SUPFAM" id="SSF103473">
    <property type="entry name" value="MFS general substrate transporter"/>
    <property type="match status" value="1"/>
</dbReference>
<sequence length="479" mass="51409">MADSQADVTPNSTPSRLFRPVRVFLKEVGLLTLYHSHIDTKILILQRFVRLFAYGGSTLILASYLSELGNEDARIGLFMTLTLVGDVFVSFLLTLVADQLGRRWILVLGAALMCASGVVFGLSSSYWVLLAGAILGVISPAGNEIGPFRAIEESTIAHLTAKEDRSDVYAWYSLIGTAGTALGFIGCGWVITYVRDERHYGTIEAYRIIFFVYAAVGVVKLCLALMLSKACELDPKPKPAFADATETETAPLLGNGAASTAKKRQSRLLPDISKESRVVLIQLCVLFAFDNLGSGLAPLSWVTYFFKRKFDLSEGQLGSIFSVTGVISALSIFVASSISKRIGNVKTMVFTHLPSAICLALIPIPSSLGGALAFLIGRACTQVMDVAPRSAFLAAIVLPHERTAVMGTINVVKTCSQSLGPVITGILGTRNHFWVAFVAAGALKATYDLGLLAVFAEKEAPKNRTERVDEGQRAGASGQ</sequence>
<evidence type="ECO:0000313" key="4">
    <source>
        <dbReference type="EMBL" id="EXJ59096.1"/>
    </source>
</evidence>
<dbReference type="InterPro" id="IPR036259">
    <property type="entry name" value="MFS_trans_sf"/>
</dbReference>
<keyword evidence="5" id="KW-1185">Reference proteome</keyword>
<dbReference type="GO" id="GO:0022857">
    <property type="term" value="F:transmembrane transporter activity"/>
    <property type="evidence" value="ECO:0007669"/>
    <property type="project" value="InterPro"/>
</dbReference>
<dbReference type="PROSITE" id="PS50850">
    <property type="entry name" value="MFS"/>
    <property type="match status" value="1"/>
</dbReference>
<organism evidence="4 5">
    <name type="scientific">Cladophialophora yegresii CBS 114405</name>
    <dbReference type="NCBI Taxonomy" id="1182544"/>
    <lineage>
        <taxon>Eukaryota</taxon>
        <taxon>Fungi</taxon>
        <taxon>Dikarya</taxon>
        <taxon>Ascomycota</taxon>
        <taxon>Pezizomycotina</taxon>
        <taxon>Eurotiomycetes</taxon>
        <taxon>Chaetothyriomycetidae</taxon>
        <taxon>Chaetothyriales</taxon>
        <taxon>Herpotrichiellaceae</taxon>
        <taxon>Cladophialophora</taxon>
    </lineage>
</organism>
<evidence type="ECO:0000313" key="5">
    <source>
        <dbReference type="Proteomes" id="UP000019473"/>
    </source>
</evidence>
<feature type="transmembrane region" description="Helical" evidence="2">
    <location>
        <begin position="279"/>
        <end position="305"/>
    </location>
</feature>
<feature type="domain" description="Major facilitator superfamily (MFS) profile" evidence="3">
    <location>
        <begin position="25"/>
        <end position="459"/>
    </location>
</feature>
<proteinExistence type="predicted"/>
<feature type="transmembrane region" description="Helical" evidence="2">
    <location>
        <begin position="77"/>
        <end position="97"/>
    </location>
</feature>